<dbReference type="InterPro" id="IPR037171">
    <property type="entry name" value="NagB/RpiA_transferase-like"/>
</dbReference>
<dbReference type="eggNOG" id="COG1556">
    <property type="taxonomic scope" value="Bacteria"/>
</dbReference>
<dbReference type="SUPFAM" id="SSF100950">
    <property type="entry name" value="NagB/RpiA/CoA transferase-like"/>
    <property type="match status" value="1"/>
</dbReference>
<dbReference type="Pfam" id="PF02589">
    <property type="entry name" value="LUD_dom"/>
    <property type="match status" value="1"/>
</dbReference>
<dbReference type="InterPro" id="IPR024185">
    <property type="entry name" value="FTHF_cligase-like_sf"/>
</dbReference>
<reference evidence="3" key="3">
    <citation type="submission" date="2021-08" db="EMBL/GenBank/DDBJ databases">
        <authorList>
            <person name="de Jong S."/>
            <person name="van den Broek M."/>
            <person name="Merkel A."/>
            <person name="de la Torre Cortes P."/>
            <person name="Kalamorz F."/>
            <person name="Cook G."/>
            <person name="van Loosdrecht M."/>
            <person name="McMillan D."/>
        </authorList>
    </citation>
    <scope>NUCLEOTIDE SEQUENCE</scope>
    <source>
        <strain evidence="3">TA2.A1</strain>
    </source>
</reference>
<name>F5L3W9_CALTT</name>
<protein>
    <submittedName>
        <fullName evidence="2">Lactate utilization protein B/C</fullName>
    </submittedName>
    <submittedName>
        <fullName evidence="3">Lactate utilization protein C</fullName>
    </submittedName>
</protein>
<evidence type="ECO:0000259" key="1">
    <source>
        <dbReference type="Pfam" id="PF02589"/>
    </source>
</evidence>
<dbReference type="KEGG" id="cthu:HUR95_04920"/>
<dbReference type="EMBL" id="AFCE01000063">
    <property type="protein sequence ID" value="EGL83963.1"/>
    <property type="molecule type" value="Genomic_DNA"/>
</dbReference>
<proteinExistence type="predicted"/>
<dbReference type="EMBL" id="CP082237">
    <property type="protein sequence ID" value="QZT34683.1"/>
    <property type="molecule type" value="Genomic_DNA"/>
</dbReference>
<evidence type="ECO:0000313" key="4">
    <source>
        <dbReference type="Proteomes" id="UP000010716"/>
    </source>
</evidence>
<evidence type="ECO:0000313" key="5">
    <source>
        <dbReference type="Proteomes" id="UP000825179"/>
    </source>
</evidence>
<sequence>MADRQAFLQKIARKLGRPTPTKVNRPRWNHHPWDHLSQGRTHRELVDQFEQELSALTGEVVRVPALEELPQTVSRWIREQGLKRLVAWQHPSAEGQALVQTLNQLADIHTTFWSSSAGRESLIAAAEQADLGVVVAEYGLAETGTVVLYNRGEQGRLVSLLPAACGVVLRGSRIVPRLTQVLSQLKGVVSDYSCINFITGPSRSADIEMDLSIGVHGPGRLVVFLIDDHLT</sequence>
<evidence type="ECO:0000313" key="3">
    <source>
        <dbReference type="EMBL" id="QZT34683.1"/>
    </source>
</evidence>
<accession>F5L3W9</accession>
<evidence type="ECO:0000313" key="2">
    <source>
        <dbReference type="EMBL" id="EGL83963.1"/>
    </source>
</evidence>
<dbReference type="Gene3D" id="3.40.50.10420">
    <property type="entry name" value="NagB/RpiA/CoA transferase-like"/>
    <property type="match status" value="1"/>
</dbReference>
<dbReference type="Proteomes" id="UP000010716">
    <property type="component" value="Unassembled WGS sequence"/>
</dbReference>
<reference evidence="2 4" key="1">
    <citation type="journal article" date="2011" name="J. Bacteriol.">
        <title>Draft genome sequence of the thermoalkaliphilic Caldalkalibacillus thermarum strain TA2.A1.</title>
        <authorList>
            <person name="Kalamorz F."/>
            <person name="Keis S."/>
            <person name="McMillan D.G."/>
            <person name="Olsson K."/>
            <person name="Stanton J.A."/>
            <person name="Stockwell P."/>
            <person name="Black M.A."/>
            <person name="Klingeman D.M."/>
            <person name="Land M.L."/>
            <person name="Han C.S."/>
            <person name="Martin S.L."/>
            <person name="Becher S.A."/>
            <person name="Peddie C.J."/>
            <person name="Morgan H.W."/>
            <person name="Matthies D."/>
            <person name="Preiss L."/>
            <person name="Meier T."/>
            <person name="Brown S.D."/>
            <person name="Cook G.M."/>
        </authorList>
    </citation>
    <scope>NUCLEOTIDE SEQUENCE [LARGE SCALE GENOMIC DNA]</scope>
    <source>
        <strain evidence="2 4">TA2.A1</strain>
    </source>
</reference>
<gene>
    <name evidence="2" type="ORF">CathTA2_0481</name>
    <name evidence="3" type="ORF">HUR95_04920</name>
</gene>
<dbReference type="AlphaFoldDB" id="F5L3W9"/>
<dbReference type="PANTHER" id="PTHR43682">
    <property type="entry name" value="LACTATE UTILIZATION PROTEIN C"/>
    <property type="match status" value="1"/>
</dbReference>
<dbReference type="InterPro" id="IPR003741">
    <property type="entry name" value="LUD_dom"/>
</dbReference>
<organism evidence="2 4">
    <name type="scientific">Caldalkalibacillus thermarum (strain TA2.A1)</name>
    <dbReference type="NCBI Taxonomy" id="986075"/>
    <lineage>
        <taxon>Bacteria</taxon>
        <taxon>Bacillati</taxon>
        <taxon>Bacillota</taxon>
        <taxon>Bacilli</taxon>
        <taxon>Bacillales</taxon>
        <taxon>Bacillaceae</taxon>
        <taxon>Caldalkalibacillus</taxon>
    </lineage>
</organism>
<dbReference type="PANTHER" id="PTHR43682:SF1">
    <property type="entry name" value="LACTATE UTILIZATION PROTEIN C"/>
    <property type="match status" value="1"/>
</dbReference>
<feature type="domain" description="LUD" evidence="1">
    <location>
        <begin position="47"/>
        <end position="226"/>
    </location>
</feature>
<keyword evidence="5" id="KW-1185">Reference proteome</keyword>
<dbReference type="Proteomes" id="UP000825179">
    <property type="component" value="Chromosome"/>
</dbReference>
<dbReference type="RefSeq" id="WP_007502727.1">
    <property type="nucleotide sequence ID" value="NZ_AFCE01000063.1"/>
</dbReference>
<reference evidence="3 5" key="2">
    <citation type="journal article" date="2020" name="Extremophiles">
        <title>Genomic analysis of Caldalkalibacillus thermarum TA2.A1 reveals aerobic alkaliphilic metabolism and evolutionary hallmarks linking alkaliphilic bacteria and plant life.</title>
        <authorList>
            <person name="de Jong S.I."/>
            <person name="van den Broek M.A."/>
            <person name="Merkel A.Y."/>
            <person name="de la Torre Cortes P."/>
            <person name="Kalamorz F."/>
            <person name="Cook G.M."/>
            <person name="van Loosdrecht M.C.M."/>
            <person name="McMillan D.G.G."/>
        </authorList>
    </citation>
    <scope>NUCLEOTIDE SEQUENCE [LARGE SCALE GENOMIC DNA]</scope>
    <source>
        <strain evidence="3 5">TA2.A1</strain>
    </source>
</reference>
<dbReference type="OrthoDB" id="9794157at2"/>